<dbReference type="InterPro" id="IPR050360">
    <property type="entry name" value="MFS_Sugar_Transporters"/>
</dbReference>
<dbReference type="PANTHER" id="PTHR48022">
    <property type="entry name" value="PLASTIDIC GLUCOSE TRANSPORTER 4"/>
    <property type="match status" value="1"/>
</dbReference>
<feature type="transmembrane region" description="Helical" evidence="6">
    <location>
        <begin position="379"/>
        <end position="397"/>
    </location>
</feature>
<dbReference type="AlphaFoldDB" id="A0A0D2IZ43"/>
<reference evidence="7 8" key="1">
    <citation type="submission" date="2015-01" db="EMBL/GenBank/DDBJ databases">
        <title>The Genome Sequence of Rhinocladiella mackenzie CBS 650.93.</title>
        <authorList>
            <consortium name="The Broad Institute Genomics Platform"/>
            <person name="Cuomo C."/>
            <person name="de Hoog S."/>
            <person name="Gorbushina A."/>
            <person name="Stielow B."/>
            <person name="Teixiera M."/>
            <person name="Abouelleil A."/>
            <person name="Chapman S.B."/>
            <person name="Priest M."/>
            <person name="Young S.K."/>
            <person name="Wortman J."/>
            <person name="Nusbaum C."/>
            <person name="Birren B."/>
        </authorList>
    </citation>
    <scope>NUCLEOTIDE SEQUENCE [LARGE SCALE GENOMIC DNA]</scope>
    <source>
        <strain evidence="7 8">CBS 650.93</strain>
    </source>
</reference>
<feature type="compositionally biased region" description="Basic and acidic residues" evidence="5">
    <location>
        <begin position="8"/>
        <end position="20"/>
    </location>
</feature>
<dbReference type="Pfam" id="PF00083">
    <property type="entry name" value="Sugar_tr"/>
    <property type="match status" value="2"/>
</dbReference>
<feature type="region of interest" description="Disordered" evidence="5">
    <location>
        <begin position="1"/>
        <end position="20"/>
    </location>
</feature>
<dbReference type="GeneID" id="25291399"/>
<dbReference type="STRING" id="1442369.A0A0D2IZ43"/>
<keyword evidence="3 6" id="KW-1133">Transmembrane helix</keyword>
<evidence type="ECO:0000313" key="8">
    <source>
        <dbReference type="Proteomes" id="UP000053617"/>
    </source>
</evidence>
<evidence type="ECO:0000256" key="1">
    <source>
        <dbReference type="ARBA" id="ARBA00004141"/>
    </source>
</evidence>
<accession>A0A0D2IZ43</accession>
<dbReference type="InterPro" id="IPR036259">
    <property type="entry name" value="MFS_trans_sf"/>
</dbReference>
<name>A0A0D2IZ43_9EURO</name>
<evidence type="ECO:0000256" key="6">
    <source>
        <dbReference type="SAM" id="Phobius"/>
    </source>
</evidence>
<evidence type="ECO:0000256" key="2">
    <source>
        <dbReference type="ARBA" id="ARBA00022692"/>
    </source>
</evidence>
<gene>
    <name evidence="7" type="ORF">Z518_03328</name>
</gene>
<dbReference type="HOGENOM" id="CLU_001265_11_0_1"/>
<feature type="transmembrane region" description="Helical" evidence="6">
    <location>
        <begin position="236"/>
        <end position="256"/>
    </location>
</feature>
<dbReference type="GO" id="GO:0005351">
    <property type="term" value="F:carbohydrate:proton symporter activity"/>
    <property type="evidence" value="ECO:0007669"/>
    <property type="project" value="TreeGrafter"/>
</dbReference>
<comment type="subcellular location">
    <subcellularLocation>
        <location evidence="1">Membrane</location>
        <topology evidence="1">Multi-pass membrane protein</topology>
    </subcellularLocation>
</comment>
<evidence type="ECO:0000313" key="7">
    <source>
        <dbReference type="EMBL" id="KIX08671.1"/>
    </source>
</evidence>
<dbReference type="InterPro" id="IPR005828">
    <property type="entry name" value="MFS_sugar_transport-like"/>
</dbReference>
<keyword evidence="8" id="KW-1185">Reference proteome</keyword>
<protein>
    <submittedName>
        <fullName evidence="7">Rhinocladiella mackenziei CBS 650.93 unplaced genomic scaffold supercont1.2, whole genome shotgun sequence</fullName>
    </submittedName>
</protein>
<dbReference type="EMBL" id="KN847476">
    <property type="protein sequence ID" value="KIX08671.1"/>
    <property type="molecule type" value="Genomic_DNA"/>
</dbReference>
<feature type="transmembrane region" description="Helical" evidence="6">
    <location>
        <begin position="309"/>
        <end position="332"/>
    </location>
</feature>
<keyword evidence="4 6" id="KW-0472">Membrane</keyword>
<feature type="transmembrane region" description="Helical" evidence="6">
    <location>
        <begin position="160"/>
        <end position="179"/>
    </location>
</feature>
<dbReference type="RefSeq" id="XP_013275807.1">
    <property type="nucleotide sequence ID" value="XM_013420353.1"/>
</dbReference>
<feature type="transmembrane region" description="Helical" evidence="6">
    <location>
        <begin position="344"/>
        <end position="367"/>
    </location>
</feature>
<feature type="transmembrane region" description="Helical" evidence="6">
    <location>
        <begin position="191"/>
        <end position="215"/>
    </location>
</feature>
<dbReference type="SUPFAM" id="SSF103473">
    <property type="entry name" value="MFS general substrate transporter"/>
    <property type="match status" value="1"/>
</dbReference>
<evidence type="ECO:0000256" key="3">
    <source>
        <dbReference type="ARBA" id="ARBA00022989"/>
    </source>
</evidence>
<organism evidence="7 8">
    <name type="scientific">Rhinocladiella mackenziei CBS 650.93</name>
    <dbReference type="NCBI Taxonomy" id="1442369"/>
    <lineage>
        <taxon>Eukaryota</taxon>
        <taxon>Fungi</taxon>
        <taxon>Dikarya</taxon>
        <taxon>Ascomycota</taxon>
        <taxon>Pezizomycotina</taxon>
        <taxon>Eurotiomycetes</taxon>
        <taxon>Chaetothyriomycetidae</taxon>
        <taxon>Chaetothyriales</taxon>
        <taxon>Herpotrichiellaceae</taxon>
        <taxon>Rhinocladiella</taxon>
    </lineage>
</organism>
<dbReference type="Proteomes" id="UP000053617">
    <property type="component" value="Unassembled WGS sequence"/>
</dbReference>
<evidence type="ECO:0000256" key="5">
    <source>
        <dbReference type="SAM" id="MobiDB-lite"/>
    </source>
</evidence>
<dbReference type="PANTHER" id="PTHR48022:SF2">
    <property type="entry name" value="PLASTIDIC GLUCOSE TRANSPORTER 4"/>
    <property type="match status" value="1"/>
</dbReference>
<dbReference type="VEuPathDB" id="FungiDB:Z518_03328"/>
<evidence type="ECO:0000256" key="4">
    <source>
        <dbReference type="ARBA" id="ARBA00023136"/>
    </source>
</evidence>
<sequence>MNVPSYHHHGESTGRHHDSHDIAMTDLKADDKKGEFVDVEHYDTTESKSGPPQMRSKADDLTVWQSVKRYKLVSLVAMCAAFSASLDGYQITLNSGIVSNKGFIRQFAAPGTTIIKGKYVSAWGGIQSAGQTIGQIASLLCKGFTARFLQYATEAFGRKVAFCVFFVVSIFVESIATRWDHWLVAKLFSGAVWPCCLLINAYSFWFVIGQLCGAISLNRLNAIDPYDFRTPIYTRWAMIGAMIIIFLLIPETPWWLAGKEKLDKVAKVLLKYNGHIEGYNVQETIDVMTATKITQQFVGRAFSIPTRPISVFFACLATFSITGVSAIGYAYAAEVPQQRPRAQTVGWALALSNLIAKMFSFCTPLMINGSLTKWDVKTGFFFACTGAIAVIVAWFTLPEVARRTPGEIRCSFEKKANPRKFKKYVTDVQIHADAQHKKEELKVGRWCEQNVRRKSQNSHPKIMVSPSNQILVARNSTDTATNNDIVYLPAQ</sequence>
<proteinExistence type="predicted"/>
<keyword evidence="2 6" id="KW-0812">Transmembrane</keyword>
<dbReference type="Gene3D" id="1.20.1250.20">
    <property type="entry name" value="MFS general substrate transporter like domains"/>
    <property type="match status" value="2"/>
</dbReference>
<dbReference type="OrthoDB" id="2544694at2759"/>
<dbReference type="GO" id="GO:0016020">
    <property type="term" value="C:membrane"/>
    <property type="evidence" value="ECO:0007669"/>
    <property type="project" value="UniProtKB-SubCell"/>
</dbReference>